<name>A0A401TFP6_CHIPU</name>
<dbReference type="InterPro" id="IPR014745">
    <property type="entry name" value="MHC_II_a/b_N"/>
</dbReference>
<comment type="caution">
    <text evidence="2">The sequence shown here is derived from an EMBL/GenBank/DDBJ whole genome shotgun (WGS) entry which is preliminary data.</text>
</comment>
<dbReference type="GO" id="GO:0042613">
    <property type="term" value="C:MHC class II protein complex"/>
    <property type="evidence" value="ECO:0007669"/>
    <property type="project" value="InterPro"/>
</dbReference>
<dbReference type="EMBL" id="BEZZ01050759">
    <property type="protein sequence ID" value="GCC41436.1"/>
    <property type="molecule type" value="Genomic_DNA"/>
</dbReference>
<organism evidence="2 3">
    <name type="scientific">Chiloscyllium punctatum</name>
    <name type="common">Brownbanded bambooshark</name>
    <name type="synonym">Hemiscyllium punctatum</name>
    <dbReference type="NCBI Taxonomy" id="137246"/>
    <lineage>
        <taxon>Eukaryota</taxon>
        <taxon>Metazoa</taxon>
        <taxon>Chordata</taxon>
        <taxon>Craniata</taxon>
        <taxon>Vertebrata</taxon>
        <taxon>Chondrichthyes</taxon>
        <taxon>Elasmobranchii</taxon>
        <taxon>Galeomorphii</taxon>
        <taxon>Galeoidea</taxon>
        <taxon>Orectolobiformes</taxon>
        <taxon>Hemiscylliidae</taxon>
        <taxon>Chiloscyllium</taxon>
    </lineage>
</organism>
<dbReference type="STRING" id="137246.A0A401TFP6"/>
<dbReference type="SUPFAM" id="SSF54452">
    <property type="entry name" value="MHC antigen-recognition domain"/>
    <property type="match status" value="1"/>
</dbReference>
<proteinExistence type="predicted"/>
<dbReference type="Proteomes" id="UP000287033">
    <property type="component" value="Unassembled WGS sequence"/>
</dbReference>
<dbReference type="GO" id="GO:0006955">
    <property type="term" value="P:immune response"/>
    <property type="evidence" value="ECO:0007669"/>
    <property type="project" value="InterPro"/>
</dbReference>
<dbReference type="AlphaFoldDB" id="A0A401TFP6"/>
<accession>A0A401TFP6</accession>
<keyword evidence="3" id="KW-1185">Reference proteome</keyword>
<sequence length="88" mass="10295">MSTIRLRYAYDGATVMFYDMDTRRYVAVQPFLRAEVDRRNSDPDYVATVPNRVESVCDEIKQAAELSNLTLERVGRFSFCRVWRVGCF</sequence>
<protein>
    <submittedName>
        <fullName evidence="2">Uncharacterized protein</fullName>
    </submittedName>
</protein>
<dbReference type="InterPro" id="IPR011162">
    <property type="entry name" value="MHC_I/II-like_Ag-recog"/>
</dbReference>
<gene>
    <name evidence="2" type="ORF">chiPu_0025023</name>
</gene>
<evidence type="ECO:0000313" key="3">
    <source>
        <dbReference type="Proteomes" id="UP000287033"/>
    </source>
</evidence>
<dbReference type="Gene3D" id="3.10.320.10">
    <property type="entry name" value="Class II Histocompatibility Antigen, M Beta Chain, Chain B, domain 1"/>
    <property type="match status" value="1"/>
</dbReference>
<dbReference type="OrthoDB" id="9945713at2759"/>
<evidence type="ECO:0000313" key="2">
    <source>
        <dbReference type="EMBL" id="GCC41436.1"/>
    </source>
</evidence>
<evidence type="ECO:0000256" key="1">
    <source>
        <dbReference type="ARBA" id="ARBA00023180"/>
    </source>
</evidence>
<reference evidence="2 3" key="1">
    <citation type="journal article" date="2018" name="Nat. Ecol. Evol.">
        <title>Shark genomes provide insights into elasmobranch evolution and the origin of vertebrates.</title>
        <authorList>
            <person name="Hara Y"/>
            <person name="Yamaguchi K"/>
            <person name="Onimaru K"/>
            <person name="Kadota M"/>
            <person name="Koyanagi M"/>
            <person name="Keeley SD"/>
            <person name="Tatsumi K"/>
            <person name="Tanaka K"/>
            <person name="Motone F"/>
            <person name="Kageyama Y"/>
            <person name="Nozu R"/>
            <person name="Adachi N"/>
            <person name="Nishimura O"/>
            <person name="Nakagawa R"/>
            <person name="Tanegashima C"/>
            <person name="Kiyatake I"/>
            <person name="Matsumoto R"/>
            <person name="Murakumo K"/>
            <person name="Nishida K"/>
            <person name="Terakita A"/>
            <person name="Kuratani S"/>
            <person name="Sato K"/>
            <person name="Hyodo S Kuraku.S."/>
        </authorList>
    </citation>
    <scope>NUCLEOTIDE SEQUENCE [LARGE SCALE GENOMIC DNA]</scope>
</reference>
<keyword evidence="1" id="KW-0325">Glycoprotein</keyword>
<dbReference type="GO" id="GO:0019882">
    <property type="term" value="P:antigen processing and presentation"/>
    <property type="evidence" value="ECO:0007669"/>
    <property type="project" value="InterPro"/>
</dbReference>